<keyword evidence="3" id="KW-1185">Reference proteome</keyword>
<dbReference type="PANTHER" id="PTHR34300">
    <property type="entry name" value="QUEUOSINE PRECURSOR TRANSPORTER-RELATED"/>
    <property type="match status" value="1"/>
</dbReference>
<evidence type="ECO:0000313" key="2">
    <source>
        <dbReference type="EMBL" id="UOQ93528.1"/>
    </source>
</evidence>
<protein>
    <recommendedName>
        <fullName evidence="1">Probable queuosine precursor transporter</fullName>
        <shortName evidence="1">Q precursor transporter</shortName>
    </recommendedName>
</protein>
<keyword evidence="1" id="KW-0813">Transport</keyword>
<name>A0ABY4H036_9BACI</name>
<evidence type="ECO:0000313" key="3">
    <source>
        <dbReference type="Proteomes" id="UP000831880"/>
    </source>
</evidence>
<reference evidence="2 3" key="1">
    <citation type="submission" date="2022-04" db="EMBL/GenBank/DDBJ databases">
        <title>Halobacillus sp. isolated from saltern.</title>
        <authorList>
            <person name="Won M."/>
            <person name="Lee C.-M."/>
            <person name="Woen H.-Y."/>
            <person name="Kwon S.-W."/>
        </authorList>
    </citation>
    <scope>NUCLEOTIDE SEQUENCE [LARGE SCALE GENOMIC DNA]</scope>
    <source>
        <strain evidence="2 3">SSTM10-2</strain>
    </source>
</reference>
<feature type="transmembrane region" description="Helical" evidence="1">
    <location>
        <begin position="124"/>
        <end position="148"/>
    </location>
</feature>
<feature type="transmembrane region" description="Helical" evidence="1">
    <location>
        <begin position="30"/>
        <end position="46"/>
    </location>
</feature>
<comment type="subcellular location">
    <subcellularLocation>
        <location evidence="1">Cell membrane</location>
        <topology evidence="1">Multi-pass membrane protein</topology>
    </subcellularLocation>
</comment>
<dbReference type="Pfam" id="PF02592">
    <property type="entry name" value="Vut_1"/>
    <property type="match status" value="1"/>
</dbReference>
<gene>
    <name evidence="2" type="ORF">MUO14_00530</name>
</gene>
<proteinExistence type="inferred from homology"/>
<keyword evidence="1" id="KW-1003">Cell membrane</keyword>
<dbReference type="NCBIfam" id="TIGR00697">
    <property type="entry name" value="queuosine precursor transporter"/>
    <property type="match status" value="1"/>
</dbReference>
<dbReference type="EMBL" id="CP095074">
    <property type="protein sequence ID" value="UOQ93528.1"/>
    <property type="molecule type" value="Genomic_DNA"/>
</dbReference>
<feature type="transmembrane region" description="Helical" evidence="1">
    <location>
        <begin position="85"/>
        <end position="104"/>
    </location>
</feature>
<evidence type="ECO:0000256" key="1">
    <source>
        <dbReference type="HAMAP-Rule" id="MF_02088"/>
    </source>
</evidence>
<keyword evidence="1" id="KW-1133">Transmembrane helix</keyword>
<organism evidence="2 3">
    <name type="scientific">Halobacillus shinanisalinarum</name>
    <dbReference type="NCBI Taxonomy" id="2932258"/>
    <lineage>
        <taxon>Bacteria</taxon>
        <taxon>Bacillati</taxon>
        <taxon>Bacillota</taxon>
        <taxon>Bacilli</taxon>
        <taxon>Bacillales</taxon>
        <taxon>Bacillaceae</taxon>
        <taxon>Halobacillus</taxon>
    </lineage>
</organism>
<keyword evidence="1" id="KW-0812">Transmembrane</keyword>
<dbReference type="RefSeq" id="WP_244753135.1">
    <property type="nucleotide sequence ID" value="NZ_CP095074.1"/>
</dbReference>
<dbReference type="Proteomes" id="UP000831880">
    <property type="component" value="Chromosome"/>
</dbReference>
<dbReference type="PANTHER" id="PTHR34300:SF2">
    <property type="entry name" value="QUEUOSINE PRECURSOR TRANSPORTER-RELATED"/>
    <property type="match status" value="1"/>
</dbReference>
<feature type="transmembrane region" description="Helical" evidence="1">
    <location>
        <begin position="6"/>
        <end position="25"/>
    </location>
</feature>
<feature type="transmembrane region" description="Helical" evidence="1">
    <location>
        <begin position="196"/>
        <end position="218"/>
    </location>
</feature>
<comment type="similarity">
    <text evidence="1">Belongs to the vitamin uptake transporter (VUT/ECF) (TC 2.A.88) family. Q precursor transporter subfamily.</text>
</comment>
<comment type="function">
    <text evidence="1">Involved in the import of queuosine (Q) precursors, required for Q precursor salvage.</text>
</comment>
<feature type="transmembrane region" description="Helical" evidence="1">
    <location>
        <begin position="169"/>
        <end position="190"/>
    </location>
</feature>
<accession>A0ABY4H036</accession>
<keyword evidence="1" id="KW-0472">Membrane</keyword>
<feature type="transmembrane region" description="Helical" evidence="1">
    <location>
        <begin position="52"/>
        <end position="73"/>
    </location>
</feature>
<dbReference type="InterPro" id="IPR003744">
    <property type="entry name" value="YhhQ"/>
</dbReference>
<dbReference type="HAMAP" id="MF_02088">
    <property type="entry name" value="Q_prec_transport"/>
    <property type="match status" value="1"/>
</dbReference>
<sequence>MSNESLWILFALVNFSLLLGIYRLFGKPGLFVWIGMSTVIANIQVVKTIELFGLTATLGNIIYGTVFLATDILNEKYGKHVAKKAVWMGFSTLIIMTIMMQAAIHFTPGQSDIAQPALETLFGIAPQIALGSLTAFICSQYVDVWLYSKIKRIFPSDRSLWVRNNGSTMISQLLDSAIFCGIAFYGLYPLDVWFEIFLTTYLIKFIVAVLDTPFLYAAKKIEGNESV</sequence>